<reference evidence="3 4" key="1">
    <citation type="submission" date="2017-06" db="EMBL/GenBank/DDBJ databases">
        <title>Evolution towards high GC content and high-temperature stress adaptation in endophytic Pseudomonas oryzihabitans impacted its plant-growth promoting traits.</title>
        <authorList>
            <person name="Nascimento F.X."/>
        </authorList>
    </citation>
    <scope>NUCLEOTIDE SEQUENCE [LARGE SCALE GENOMIC DNA]</scope>
    <source>
        <strain evidence="3 4">MS8</strain>
    </source>
</reference>
<sequence length="366" mass="40096">MNTVRIAIIGGGLSGLYAALLLERQGITDYVLLEARDRLGGRISSAVLADGRGLMGGAFDLGPSWFWPDHQPNLDQFVTELGLSRFEQHEQGEILLERRGDAPAQRVSGYGSAAVSMRLEGGMVALIDAIRMQLNPSRLTRGQLLRKLTLEGRQVILETRDPDGGIAFWSADQVLLAMPPRLFIETVECSPPLPSDVVRQWQQTPTWMAPHAKFVAVYPTPFWRQDGLSGQARSALGPMAEIHDASTPSGPAGLFGFLGVDATARQQVDARQLRMLCQRQLVRLFGPQAAEPITTCFKDWAKDPLTATDSDWHAGPHHTKTPWQRAAGAPWADHLIGIGSEWSTNYPGYLAGALEAATLGIQYLRR</sequence>
<gene>
    <name evidence="3" type="ORF">CE139_13400</name>
</gene>
<protein>
    <submittedName>
        <fullName evidence="3">Amine oxidase</fullName>
    </submittedName>
</protein>
<organism evidence="3 4">
    <name type="scientific">Pseudomonas oryzihabitans</name>
    <dbReference type="NCBI Taxonomy" id="47885"/>
    <lineage>
        <taxon>Bacteria</taxon>
        <taxon>Pseudomonadati</taxon>
        <taxon>Pseudomonadota</taxon>
        <taxon>Gammaproteobacteria</taxon>
        <taxon>Pseudomonadales</taxon>
        <taxon>Pseudomonadaceae</taxon>
        <taxon>Pseudomonas</taxon>
    </lineage>
</organism>
<proteinExistence type="inferred from homology"/>
<accession>A0A2Z5A934</accession>
<dbReference type="SUPFAM" id="SSF51905">
    <property type="entry name" value="FAD/NAD(P)-binding domain"/>
    <property type="match status" value="1"/>
</dbReference>
<dbReference type="Gene3D" id="3.50.50.60">
    <property type="entry name" value="FAD/NAD(P)-binding domain"/>
    <property type="match status" value="2"/>
</dbReference>
<dbReference type="InterPro" id="IPR036188">
    <property type="entry name" value="FAD/NAD-bd_sf"/>
</dbReference>
<dbReference type="PANTHER" id="PTHR43563:SF1">
    <property type="entry name" value="AMINE OXIDASE [FLAVIN-CONTAINING] B"/>
    <property type="match status" value="1"/>
</dbReference>
<dbReference type="Pfam" id="PF13450">
    <property type="entry name" value="NAD_binding_8"/>
    <property type="match status" value="1"/>
</dbReference>
<comment type="similarity">
    <text evidence="1">Belongs to the flavin monoamine oxidase family.</text>
</comment>
<feature type="domain" description="Amine oxidase" evidence="2">
    <location>
        <begin position="116"/>
        <end position="357"/>
    </location>
</feature>
<dbReference type="EMBL" id="CP022198">
    <property type="protein sequence ID" value="AXA66773.1"/>
    <property type="molecule type" value="Genomic_DNA"/>
</dbReference>
<evidence type="ECO:0000256" key="1">
    <source>
        <dbReference type="ARBA" id="ARBA00005995"/>
    </source>
</evidence>
<dbReference type="InterPro" id="IPR050703">
    <property type="entry name" value="Flavin_MAO"/>
</dbReference>
<evidence type="ECO:0000313" key="3">
    <source>
        <dbReference type="EMBL" id="AXA66773.1"/>
    </source>
</evidence>
<dbReference type="Pfam" id="PF01593">
    <property type="entry name" value="Amino_oxidase"/>
    <property type="match status" value="1"/>
</dbReference>
<name>A0A2Z5A934_9PSED</name>
<dbReference type="AlphaFoldDB" id="A0A2Z5A934"/>
<dbReference type="PANTHER" id="PTHR43563">
    <property type="entry name" value="AMINE OXIDASE"/>
    <property type="match status" value="1"/>
</dbReference>
<dbReference type="SUPFAM" id="SSF54373">
    <property type="entry name" value="FAD-linked reductases, C-terminal domain"/>
    <property type="match status" value="1"/>
</dbReference>
<dbReference type="InterPro" id="IPR002937">
    <property type="entry name" value="Amino_oxidase"/>
</dbReference>
<dbReference type="Proteomes" id="UP000250579">
    <property type="component" value="Chromosome"/>
</dbReference>
<dbReference type="GO" id="GO:0016491">
    <property type="term" value="F:oxidoreductase activity"/>
    <property type="evidence" value="ECO:0007669"/>
    <property type="project" value="InterPro"/>
</dbReference>
<evidence type="ECO:0000259" key="2">
    <source>
        <dbReference type="Pfam" id="PF01593"/>
    </source>
</evidence>
<evidence type="ECO:0000313" key="4">
    <source>
        <dbReference type="Proteomes" id="UP000250579"/>
    </source>
</evidence>